<keyword evidence="1" id="KW-0472">Membrane</keyword>
<comment type="caution">
    <text evidence="2">The sequence shown here is derived from an EMBL/GenBank/DDBJ whole genome shotgun (WGS) entry which is preliminary data.</text>
</comment>
<keyword evidence="1" id="KW-0812">Transmembrane</keyword>
<feature type="transmembrane region" description="Helical" evidence="1">
    <location>
        <begin position="146"/>
        <end position="162"/>
    </location>
</feature>
<organism evidence="2 3">
    <name type="scientific">Ectobacillus antri</name>
    <dbReference type="NCBI Taxonomy" id="2486280"/>
    <lineage>
        <taxon>Bacteria</taxon>
        <taxon>Bacillati</taxon>
        <taxon>Bacillota</taxon>
        <taxon>Bacilli</taxon>
        <taxon>Bacillales</taxon>
        <taxon>Bacillaceae</taxon>
        <taxon>Ectobacillus</taxon>
    </lineage>
</organism>
<keyword evidence="1" id="KW-1133">Transmembrane helix</keyword>
<evidence type="ECO:0000313" key="2">
    <source>
        <dbReference type="EMBL" id="MDG5752970.1"/>
    </source>
</evidence>
<keyword evidence="3" id="KW-1185">Reference proteome</keyword>
<evidence type="ECO:0000313" key="3">
    <source>
        <dbReference type="Proteomes" id="UP001218246"/>
    </source>
</evidence>
<sequence>MAANHKRRNMPYVSNKLGYQYTSDDLHCISEYFKRNFPELCGVTHNQQEDDVFSDFMDDTFDDFFDDFSDNGRNTNANRAGTFTLPDSIIPVRNQNNLPAQNIVSTNTIRNRNNTSVTTKDVSRLANTTVTKKHENHSHSRQDRKTLLALIILVLIALIIARR</sequence>
<dbReference type="RefSeq" id="WP_124564585.1">
    <property type="nucleotide sequence ID" value="NZ_JARRRY010000001.1"/>
</dbReference>
<reference evidence="2 3" key="1">
    <citation type="submission" date="2023-04" db="EMBL/GenBank/DDBJ databases">
        <title>Ectobacillus antri isolated from activated sludge.</title>
        <authorList>
            <person name="Yan P."/>
            <person name="Liu X."/>
        </authorList>
    </citation>
    <scope>NUCLEOTIDE SEQUENCE [LARGE SCALE GENOMIC DNA]</scope>
    <source>
        <strain evidence="2 3">C18H</strain>
    </source>
</reference>
<evidence type="ECO:0000256" key="1">
    <source>
        <dbReference type="SAM" id="Phobius"/>
    </source>
</evidence>
<proteinExistence type="predicted"/>
<protein>
    <submittedName>
        <fullName evidence="2">Uncharacterized protein</fullName>
    </submittedName>
</protein>
<name>A0ABT6H0R1_9BACI</name>
<gene>
    <name evidence="2" type="ORF">P6P90_03015</name>
</gene>
<dbReference type="Proteomes" id="UP001218246">
    <property type="component" value="Unassembled WGS sequence"/>
</dbReference>
<dbReference type="EMBL" id="JARULN010000001">
    <property type="protein sequence ID" value="MDG5752970.1"/>
    <property type="molecule type" value="Genomic_DNA"/>
</dbReference>
<accession>A0ABT6H0R1</accession>